<keyword evidence="8" id="KW-0411">Iron-sulfur</keyword>
<feature type="transmembrane region" description="Helical" evidence="9">
    <location>
        <begin position="52"/>
        <end position="72"/>
    </location>
</feature>
<dbReference type="eggNOG" id="COG4097">
    <property type="taxonomic scope" value="Bacteria"/>
</dbReference>
<dbReference type="PANTHER" id="PTHR47354">
    <property type="entry name" value="NADH OXIDOREDUCTASE HCR"/>
    <property type="match status" value="1"/>
</dbReference>
<dbReference type="Gene3D" id="2.40.30.10">
    <property type="entry name" value="Translation factors"/>
    <property type="match status" value="1"/>
</dbReference>
<evidence type="ECO:0000256" key="5">
    <source>
        <dbReference type="ARBA" id="ARBA00022827"/>
    </source>
</evidence>
<dbReference type="SUPFAM" id="SSF63380">
    <property type="entry name" value="Riboflavin synthase domain-like"/>
    <property type="match status" value="1"/>
</dbReference>
<evidence type="ECO:0000256" key="2">
    <source>
        <dbReference type="ARBA" id="ARBA00022630"/>
    </source>
</evidence>
<sequence length="340" mass="38969">MLLANSGYLSFFDPAVNLPRAISLSLVTIALVLIVITSIWRTAFGLSYEKWRLLHGFLALSIVFVGIVHSVQVGHYLDPLWKKIVLAALMGGCMYLVIHTRLVRPRQLKKRPYRLVEVRAEKDSSWSISLQPEGHPNMDFISGQFAWITLGPTPYSLQQHPFTIASSPKEEVIRFTAKESGDFTGQWGSLKEGTKAYLEGPYGSFTPEPDKHLFLVMGGIGVTPAMSMLRWMRDTKDPRKAILIYGSEKYKDITFRDELEELQQQLDLQVVHLLSDPEPDWEGEKGYVTHELLKKYLPENPQDYMYFICGPRPLMDVTELELRKLGIDWRSVYTERFEIV</sequence>
<dbReference type="PANTHER" id="PTHR47354:SF8">
    <property type="entry name" value="1,2-PHENYLACETYL-COA EPOXIDASE, SUBUNIT E"/>
    <property type="match status" value="1"/>
</dbReference>
<keyword evidence="2" id="KW-0285">Flavoprotein</keyword>
<dbReference type="GO" id="GO:0004497">
    <property type="term" value="F:monooxygenase activity"/>
    <property type="evidence" value="ECO:0007669"/>
    <property type="project" value="UniProtKB-KW"/>
</dbReference>
<dbReference type="AlphaFoldDB" id="M7NSE6"/>
<dbReference type="GO" id="GO:0051537">
    <property type="term" value="F:2 iron, 2 sulfur cluster binding"/>
    <property type="evidence" value="ECO:0007669"/>
    <property type="project" value="UniProtKB-KW"/>
</dbReference>
<dbReference type="InterPro" id="IPR039261">
    <property type="entry name" value="FNR_nucleotide-bd"/>
</dbReference>
<dbReference type="Gene3D" id="3.40.50.80">
    <property type="entry name" value="Nucleotide-binding domain of ferredoxin-NADP reductase (FNR) module"/>
    <property type="match status" value="1"/>
</dbReference>
<protein>
    <submittedName>
        <fullName evidence="11">Xylene monooxygenase electron transfer component</fullName>
    </submittedName>
</protein>
<evidence type="ECO:0000256" key="1">
    <source>
        <dbReference type="ARBA" id="ARBA00001974"/>
    </source>
</evidence>
<dbReference type="GO" id="GO:0050660">
    <property type="term" value="F:flavin adenine dinucleotide binding"/>
    <property type="evidence" value="ECO:0007669"/>
    <property type="project" value="TreeGrafter"/>
</dbReference>
<keyword evidence="7" id="KW-0408">Iron</keyword>
<evidence type="ECO:0000256" key="3">
    <source>
        <dbReference type="ARBA" id="ARBA00022714"/>
    </source>
</evidence>
<evidence type="ECO:0000256" key="8">
    <source>
        <dbReference type="ARBA" id="ARBA00023014"/>
    </source>
</evidence>
<reference evidence="11 12" key="1">
    <citation type="journal article" date="2013" name="Genome Announc.">
        <title>Draft Genome Sequence of Cesiribacter andamanensis Strain AMV16T, Isolated from a Soil Sample from a Mud Volcano in the Andaman Islands, India.</title>
        <authorList>
            <person name="Shivaji S."/>
            <person name="Ara S."/>
            <person name="Begum Z."/>
            <person name="Srinivas T.N."/>
            <person name="Singh A."/>
            <person name="Kumar Pinnaka A."/>
        </authorList>
    </citation>
    <scope>NUCLEOTIDE SEQUENCE [LARGE SCALE GENOMIC DNA]</scope>
    <source>
        <strain evidence="11 12">AMV16</strain>
    </source>
</reference>
<keyword evidence="3" id="KW-0001">2Fe-2S</keyword>
<proteinExistence type="predicted"/>
<dbReference type="CDD" id="cd06198">
    <property type="entry name" value="FNR_like_3"/>
    <property type="match status" value="1"/>
</dbReference>
<keyword evidence="12" id="KW-1185">Reference proteome</keyword>
<keyword evidence="4" id="KW-0479">Metal-binding</keyword>
<feature type="transmembrane region" description="Helical" evidence="9">
    <location>
        <begin position="84"/>
        <end position="103"/>
    </location>
</feature>
<comment type="cofactor">
    <cofactor evidence="1">
        <name>FAD</name>
        <dbReference type="ChEBI" id="CHEBI:57692"/>
    </cofactor>
</comment>
<evidence type="ECO:0000259" key="10">
    <source>
        <dbReference type="PROSITE" id="PS51384"/>
    </source>
</evidence>
<organism evidence="11 12">
    <name type="scientific">Cesiribacter andamanensis AMV16</name>
    <dbReference type="NCBI Taxonomy" id="1279009"/>
    <lineage>
        <taxon>Bacteria</taxon>
        <taxon>Pseudomonadati</taxon>
        <taxon>Bacteroidota</taxon>
        <taxon>Cytophagia</taxon>
        <taxon>Cytophagales</taxon>
        <taxon>Cesiribacteraceae</taxon>
        <taxon>Cesiribacter</taxon>
    </lineage>
</organism>
<evidence type="ECO:0000256" key="6">
    <source>
        <dbReference type="ARBA" id="ARBA00023002"/>
    </source>
</evidence>
<dbReference type="Pfam" id="PF00175">
    <property type="entry name" value="NAD_binding_1"/>
    <property type="match status" value="1"/>
</dbReference>
<evidence type="ECO:0000256" key="4">
    <source>
        <dbReference type="ARBA" id="ARBA00022723"/>
    </source>
</evidence>
<keyword evidence="5" id="KW-0274">FAD</keyword>
<dbReference type="InterPro" id="IPR017938">
    <property type="entry name" value="Riboflavin_synthase-like_b-brl"/>
</dbReference>
<dbReference type="PROSITE" id="PS51384">
    <property type="entry name" value="FAD_FR"/>
    <property type="match status" value="1"/>
</dbReference>
<dbReference type="SUPFAM" id="SSF52343">
    <property type="entry name" value="Ferredoxin reductase-like, C-terminal NADP-linked domain"/>
    <property type="match status" value="1"/>
</dbReference>
<comment type="caution">
    <text evidence="11">The sequence shown here is derived from an EMBL/GenBank/DDBJ whole genome shotgun (WGS) entry which is preliminary data.</text>
</comment>
<feature type="domain" description="FAD-binding FR-type" evidence="10">
    <location>
        <begin position="108"/>
        <end position="208"/>
    </location>
</feature>
<gene>
    <name evidence="11" type="primary">xylA</name>
    <name evidence="11" type="ORF">ADICEAN_00217</name>
</gene>
<evidence type="ECO:0000313" key="12">
    <source>
        <dbReference type="Proteomes" id="UP000011910"/>
    </source>
</evidence>
<evidence type="ECO:0000313" key="11">
    <source>
        <dbReference type="EMBL" id="EMR04615.1"/>
    </source>
</evidence>
<keyword evidence="9" id="KW-0812">Transmembrane</keyword>
<evidence type="ECO:0000256" key="9">
    <source>
        <dbReference type="SAM" id="Phobius"/>
    </source>
</evidence>
<dbReference type="Pfam" id="PF08022">
    <property type="entry name" value="FAD_binding_8"/>
    <property type="match status" value="1"/>
</dbReference>
<keyword evidence="6" id="KW-0560">Oxidoreductase</keyword>
<keyword evidence="11" id="KW-0503">Monooxygenase</keyword>
<dbReference type="InterPro" id="IPR050415">
    <property type="entry name" value="MRET"/>
</dbReference>
<accession>M7NSE6</accession>
<dbReference type="GO" id="GO:0046872">
    <property type="term" value="F:metal ion binding"/>
    <property type="evidence" value="ECO:0007669"/>
    <property type="project" value="UniProtKB-KW"/>
</dbReference>
<dbReference type="InterPro" id="IPR001433">
    <property type="entry name" value="OxRdtase_FAD/NAD-bd"/>
</dbReference>
<dbReference type="InterPro" id="IPR017927">
    <property type="entry name" value="FAD-bd_FR_type"/>
</dbReference>
<evidence type="ECO:0000256" key="7">
    <source>
        <dbReference type="ARBA" id="ARBA00023004"/>
    </source>
</evidence>
<dbReference type="STRING" id="1279009.ADICEAN_00217"/>
<dbReference type="InterPro" id="IPR013112">
    <property type="entry name" value="FAD-bd_8"/>
</dbReference>
<dbReference type="Proteomes" id="UP000011910">
    <property type="component" value="Unassembled WGS sequence"/>
</dbReference>
<name>M7NSE6_9BACT</name>
<keyword evidence="9" id="KW-1133">Transmembrane helix</keyword>
<dbReference type="EMBL" id="AODQ01000003">
    <property type="protein sequence ID" value="EMR04615.1"/>
    <property type="molecule type" value="Genomic_DNA"/>
</dbReference>
<feature type="transmembrane region" description="Helical" evidence="9">
    <location>
        <begin position="20"/>
        <end position="40"/>
    </location>
</feature>
<dbReference type="PRINTS" id="PR00410">
    <property type="entry name" value="PHEHYDRXLASE"/>
</dbReference>
<keyword evidence="9" id="KW-0472">Membrane</keyword>
<dbReference type="RefSeq" id="WP_009193630.1">
    <property type="nucleotide sequence ID" value="NZ_AODQ01000003.1"/>
</dbReference>